<reference evidence="1" key="1">
    <citation type="submission" date="2014-09" db="EMBL/GenBank/DDBJ databases">
        <authorList>
            <person name="Magalhaes I.L.F."/>
            <person name="Oliveira U."/>
            <person name="Santos F.R."/>
            <person name="Vidigal T.H.D.A."/>
            <person name="Brescovit A.D."/>
            <person name="Santos A.J."/>
        </authorList>
    </citation>
    <scope>NUCLEOTIDE SEQUENCE</scope>
    <source>
        <tissue evidence="1">Shoot tissue taken approximately 20 cm above the soil surface</tissue>
    </source>
</reference>
<reference evidence="1" key="2">
    <citation type="journal article" date="2015" name="Data Brief">
        <title>Shoot transcriptome of the giant reed, Arundo donax.</title>
        <authorList>
            <person name="Barrero R.A."/>
            <person name="Guerrero F.D."/>
            <person name="Moolhuijzen P."/>
            <person name="Goolsby J.A."/>
            <person name="Tidwell J."/>
            <person name="Bellgard S.E."/>
            <person name="Bellgard M.I."/>
        </authorList>
    </citation>
    <scope>NUCLEOTIDE SEQUENCE</scope>
    <source>
        <tissue evidence="1">Shoot tissue taken approximately 20 cm above the soil surface</tissue>
    </source>
</reference>
<name>A0A0A9DXB1_ARUDO</name>
<dbReference type="EMBL" id="GBRH01204721">
    <property type="protein sequence ID" value="JAD93174.1"/>
    <property type="molecule type" value="Transcribed_RNA"/>
</dbReference>
<evidence type="ECO:0000313" key="1">
    <source>
        <dbReference type="EMBL" id="JAD93174.1"/>
    </source>
</evidence>
<sequence length="81" mass="9344">MCSDVGENCSKRETNDQIKGWELQNCKINFLRGGTGMNQAVDNRKLLHNDPSYTSHRFLSKIRSYCTRRYGMKTCIPSLLI</sequence>
<protein>
    <submittedName>
        <fullName evidence="1">Uncharacterized protein</fullName>
    </submittedName>
</protein>
<dbReference type="AlphaFoldDB" id="A0A0A9DXB1"/>
<proteinExistence type="predicted"/>
<accession>A0A0A9DXB1</accession>
<organism evidence="1">
    <name type="scientific">Arundo donax</name>
    <name type="common">Giant reed</name>
    <name type="synonym">Donax arundinaceus</name>
    <dbReference type="NCBI Taxonomy" id="35708"/>
    <lineage>
        <taxon>Eukaryota</taxon>
        <taxon>Viridiplantae</taxon>
        <taxon>Streptophyta</taxon>
        <taxon>Embryophyta</taxon>
        <taxon>Tracheophyta</taxon>
        <taxon>Spermatophyta</taxon>
        <taxon>Magnoliopsida</taxon>
        <taxon>Liliopsida</taxon>
        <taxon>Poales</taxon>
        <taxon>Poaceae</taxon>
        <taxon>PACMAD clade</taxon>
        <taxon>Arundinoideae</taxon>
        <taxon>Arundineae</taxon>
        <taxon>Arundo</taxon>
    </lineage>
</organism>